<feature type="compositionally biased region" description="Basic and acidic residues" evidence="1">
    <location>
        <begin position="190"/>
        <end position="203"/>
    </location>
</feature>
<gene>
    <name evidence="2" type="ORF">BGZ80_008150</name>
</gene>
<feature type="region of interest" description="Disordered" evidence="1">
    <location>
        <begin position="120"/>
        <end position="168"/>
    </location>
</feature>
<feature type="non-terminal residue" evidence="2">
    <location>
        <position position="1"/>
    </location>
</feature>
<accession>A0A9P6MDT7</accession>
<evidence type="ECO:0000313" key="3">
    <source>
        <dbReference type="Proteomes" id="UP000703661"/>
    </source>
</evidence>
<protein>
    <submittedName>
        <fullName evidence="2">Uncharacterized protein</fullName>
    </submittedName>
</protein>
<dbReference type="AlphaFoldDB" id="A0A9P6MDT7"/>
<dbReference type="Proteomes" id="UP000703661">
    <property type="component" value="Unassembled WGS sequence"/>
</dbReference>
<feature type="non-terminal residue" evidence="2">
    <location>
        <position position="226"/>
    </location>
</feature>
<feature type="compositionally biased region" description="Basic and acidic residues" evidence="1">
    <location>
        <begin position="212"/>
        <end position="226"/>
    </location>
</feature>
<organism evidence="2 3">
    <name type="scientific">Entomortierella chlamydospora</name>
    <dbReference type="NCBI Taxonomy" id="101097"/>
    <lineage>
        <taxon>Eukaryota</taxon>
        <taxon>Fungi</taxon>
        <taxon>Fungi incertae sedis</taxon>
        <taxon>Mucoromycota</taxon>
        <taxon>Mortierellomycotina</taxon>
        <taxon>Mortierellomycetes</taxon>
        <taxon>Mortierellales</taxon>
        <taxon>Mortierellaceae</taxon>
        <taxon>Entomortierella</taxon>
    </lineage>
</organism>
<proteinExistence type="predicted"/>
<name>A0A9P6MDT7_9FUNG</name>
<feature type="region of interest" description="Disordered" evidence="1">
    <location>
        <begin position="181"/>
        <end position="226"/>
    </location>
</feature>
<dbReference type="EMBL" id="JAAAID010004331">
    <property type="protein sequence ID" value="KAF9993440.1"/>
    <property type="molecule type" value="Genomic_DNA"/>
</dbReference>
<evidence type="ECO:0000313" key="2">
    <source>
        <dbReference type="EMBL" id="KAF9993440.1"/>
    </source>
</evidence>
<comment type="caution">
    <text evidence="2">The sequence shown here is derived from an EMBL/GenBank/DDBJ whole genome shotgun (WGS) entry which is preliminary data.</text>
</comment>
<feature type="compositionally biased region" description="Polar residues" evidence="1">
    <location>
        <begin position="130"/>
        <end position="140"/>
    </location>
</feature>
<evidence type="ECO:0000256" key="1">
    <source>
        <dbReference type="SAM" id="MobiDB-lite"/>
    </source>
</evidence>
<keyword evidence="3" id="KW-1185">Reference proteome</keyword>
<reference evidence="2" key="1">
    <citation type="journal article" date="2020" name="Fungal Divers.">
        <title>Resolving the Mortierellaceae phylogeny through synthesis of multi-gene phylogenetics and phylogenomics.</title>
        <authorList>
            <person name="Vandepol N."/>
            <person name="Liber J."/>
            <person name="Desiro A."/>
            <person name="Na H."/>
            <person name="Kennedy M."/>
            <person name="Barry K."/>
            <person name="Grigoriev I.V."/>
            <person name="Miller A.N."/>
            <person name="O'Donnell K."/>
            <person name="Stajich J.E."/>
            <person name="Bonito G."/>
        </authorList>
    </citation>
    <scope>NUCLEOTIDE SEQUENCE</scope>
    <source>
        <strain evidence="2">NRRL 2769</strain>
    </source>
</reference>
<sequence>SALTALGIVSRNDYGKGIHNLGVKTNIKVIRLVDNKEPSTAAKVRKLICAYLEHTTVSKKQLAMGVEWSIESYADAYDVFVNMRQQAAETTNSATPSFSDLQLRKIKVQRLYAERRHAEYKARKARRAAQSSDVSQSKPTNPFLAIDKPNSTQLQTHRPRYTPKVRYEPIEKQAPPQIYLQHSLKAWKQPPEREETTLKDPAPKKPPAPIRPKLEEGVLPGRKDIK</sequence>